<evidence type="ECO:0000313" key="3">
    <source>
        <dbReference type="EMBL" id="CAE4585627.1"/>
    </source>
</evidence>
<feature type="region of interest" description="Disordered" evidence="1">
    <location>
        <begin position="353"/>
        <end position="393"/>
    </location>
</feature>
<feature type="compositionally biased region" description="Low complexity" evidence="1">
    <location>
        <begin position="366"/>
        <end position="392"/>
    </location>
</feature>
<feature type="region of interest" description="Disordered" evidence="1">
    <location>
        <begin position="125"/>
        <end position="159"/>
    </location>
</feature>
<evidence type="ECO:0000256" key="1">
    <source>
        <dbReference type="SAM" id="MobiDB-lite"/>
    </source>
</evidence>
<feature type="compositionally biased region" description="Low complexity" evidence="1">
    <location>
        <begin position="28"/>
        <end position="57"/>
    </location>
</feature>
<dbReference type="AlphaFoldDB" id="A0A7S4UI77"/>
<feature type="region of interest" description="Disordered" evidence="1">
    <location>
        <begin position="18"/>
        <end position="94"/>
    </location>
</feature>
<accession>A0A7S4UI77</accession>
<feature type="region of interest" description="Disordered" evidence="1">
    <location>
        <begin position="299"/>
        <end position="341"/>
    </location>
</feature>
<reference evidence="3" key="1">
    <citation type="submission" date="2021-01" db="EMBL/GenBank/DDBJ databases">
        <authorList>
            <person name="Corre E."/>
            <person name="Pelletier E."/>
            <person name="Niang G."/>
            <person name="Scheremetjew M."/>
            <person name="Finn R."/>
            <person name="Kale V."/>
            <person name="Holt S."/>
            <person name="Cochrane G."/>
            <person name="Meng A."/>
            <person name="Brown T."/>
            <person name="Cohen L."/>
        </authorList>
    </citation>
    <scope>NUCLEOTIDE SEQUENCE</scope>
    <source>
        <strain evidence="3">CCMP3105</strain>
    </source>
</reference>
<dbReference type="EMBL" id="HBNR01031423">
    <property type="protein sequence ID" value="CAE4585627.1"/>
    <property type="molecule type" value="Transcribed_RNA"/>
</dbReference>
<feature type="region of interest" description="Disordered" evidence="1">
    <location>
        <begin position="249"/>
        <end position="279"/>
    </location>
</feature>
<feature type="compositionally biased region" description="Low complexity" evidence="1">
    <location>
        <begin position="126"/>
        <end position="141"/>
    </location>
</feature>
<name>A0A7S4UI77_9DINO</name>
<gene>
    <name evidence="3" type="ORF">AMON00008_LOCUS21476</name>
</gene>
<sequence>MVEEDDDQGFWRKMVERVWSKADKKEGVSTTGGTTPSATAGSTAVPPASATPVLRPLVSPPAPGGGAVAPVLALGGNPHIPHGAGRGGGGHTDEWRSLVERHWSGVENGDPARELIPSAAVPTEVAPSADAPPKAAAARRGPPAPSLIEIDDEDEEDEGCDAEGVLEEAALGDTGAVAQRTAEGEVAAELQSGAGPAREAVGGEVASPPGLAAQGAPPAVVVLDDAEEEDTEPVLQGSAGAEFRIAFDDLPDDEDPAKVGGPTGDEGIKFSAPKPVGPVPAAAQSEALWKPPARGGAVAAAKPVAPSRPGPAPKPGGARVAAAKPTAAQTPSPTAPGQPAQRATTANLLGLKPAAKPASSAPPAPSTASAPPAPRTAAAKAPAPDPAAATPAGRAQLGGVSRQYLVDNSILQAKTQGLGFRLSKSMNDLDKTTTATWGTCVLGVDEGDGWLRVGTKYLPMECSGKCVLTPKVALARTTSGTLYAPLSVAAASTTKPAGVFLQRSSSFDGGPPGGGQRPAGVFLQRSSSFDGSEEGLALRRQGSFNGGPPPAGIFVPRSLKRQCSEAEGQPCEKAPRQEMPLAAMDTEGRRYNLQNIVVNFANVGATYACKVLGRDRAKGDRLFDWEGVRRCVRHLKEELGLDVIGVVMENFWAPDNSKDYKIGIPGDIREMCDSIEETPRLQGRNHKSCDDEMTIKCAYRRNCRFMDNDNYRDWIREMRNDRCRTWLGNCQEMLQMRYFFDAQLGTFDTLDGKIPAGLLASQSQ</sequence>
<proteinExistence type="predicted"/>
<dbReference type="Gene3D" id="3.40.50.11980">
    <property type="match status" value="1"/>
</dbReference>
<feature type="compositionally biased region" description="Low complexity" evidence="1">
    <location>
        <begin position="315"/>
        <end position="341"/>
    </location>
</feature>
<dbReference type="Pfam" id="PF11977">
    <property type="entry name" value="RNase_Zc3h12a"/>
    <property type="match status" value="1"/>
</dbReference>
<feature type="domain" description="RNase NYN" evidence="2">
    <location>
        <begin position="593"/>
        <end position="718"/>
    </location>
</feature>
<feature type="compositionally biased region" description="Acidic residues" evidence="1">
    <location>
        <begin position="149"/>
        <end position="159"/>
    </location>
</feature>
<feature type="compositionally biased region" description="Basic and acidic residues" evidence="1">
    <location>
        <begin position="18"/>
        <end position="27"/>
    </location>
</feature>
<dbReference type="InterPro" id="IPR021869">
    <property type="entry name" value="RNase_Zc3h12_NYN"/>
</dbReference>
<organism evidence="3">
    <name type="scientific">Alexandrium monilatum</name>
    <dbReference type="NCBI Taxonomy" id="311494"/>
    <lineage>
        <taxon>Eukaryota</taxon>
        <taxon>Sar</taxon>
        <taxon>Alveolata</taxon>
        <taxon>Dinophyceae</taxon>
        <taxon>Gonyaulacales</taxon>
        <taxon>Pyrocystaceae</taxon>
        <taxon>Alexandrium</taxon>
    </lineage>
</organism>
<protein>
    <recommendedName>
        <fullName evidence="2">RNase NYN domain-containing protein</fullName>
    </recommendedName>
</protein>
<evidence type="ECO:0000259" key="2">
    <source>
        <dbReference type="Pfam" id="PF11977"/>
    </source>
</evidence>